<protein>
    <submittedName>
        <fullName evidence="1">Uncharacterized protein</fullName>
    </submittedName>
</protein>
<accession>A0AAN1BH85</accession>
<sequence length="98" mass="10701">MQRHLCGSSDSIVREDTPLGLVSGLSWKCLDAIRVDATQKYGAADSTYLIASPRYQMLAHYCDLMAYLHQSKTEAPLSYTASICLAICALVDGKWGKG</sequence>
<name>A0AAN1BH85_RHIET</name>
<evidence type="ECO:0000313" key="2">
    <source>
        <dbReference type="Proteomes" id="UP000194159"/>
    </source>
</evidence>
<gene>
    <name evidence="1" type="ORF">NXC12_CH03024</name>
</gene>
<evidence type="ECO:0000313" key="1">
    <source>
        <dbReference type="EMBL" id="ARQ11017.1"/>
    </source>
</evidence>
<dbReference type="Proteomes" id="UP000194159">
    <property type="component" value="Chromosome"/>
</dbReference>
<proteinExistence type="predicted"/>
<organism evidence="1 2">
    <name type="scientific">Rhizobium etli</name>
    <dbReference type="NCBI Taxonomy" id="29449"/>
    <lineage>
        <taxon>Bacteria</taxon>
        <taxon>Pseudomonadati</taxon>
        <taxon>Pseudomonadota</taxon>
        <taxon>Alphaproteobacteria</taxon>
        <taxon>Hyphomicrobiales</taxon>
        <taxon>Rhizobiaceae</taxon>
        <taxon>Rhizobium/Agrobacterium group</taxon>
        <taxon>Rhizobium</taxon>
    </lineage>
</organism>
<dbReference type="AlphaFoldDB" id="A0AAN1BH85"/>
<dbReference type="EMBL" id="CP020906">
    <property type="protein sequence ID" value="ARQ11017.1"/>
    <property type="molecule type" value="Genomic_DNA"/>
</dbReference>
<reference evidence="1 2" key="1">
    <citation type="submission" date="2017-04" db="EMBL/GenBank/DDBJ databases">
        <title>Complete genome sequences of Rhizobium genomic linages associated to common bean (phaseolus vulgaris).</title>
        <authorList>
            <person name="Santamaria R.I."/>
            <person name="Bustos P."/>
            <person name="Perez-Carrascal O."/>
            <person name="Martinez-Flores I."/>
            <person name="Juarez S."/>
            <person name="Lozano L."/>
            <person name="Miranda F."/>
            <person name="Vinuesa P."/>
            <person name="Martinez-Romero E."/>
            <person name="Cevallos M.A."/>
            <person name="Romero D."/>
            <person name="Davila G."/>
            <person name="Gonzalez V."/>
        </authorList>
    </citation>
    <scope>NUCLEOTIDE SEQUENCE [LARGE SCALE GENOMIC DNA]</scope>
    <source>
        <strain evidence="1 2">NXC12</strain>
    </source>
</reference>